<comment type="catalytic activity">
    <reaction evidence="4">
        <text>a 1-acyl-sn-glycero-3-phosphate + an acyl-CoA = a 1,2-diacyl-sn-glycero-3-phosphate + CoA</text>
        <dbReference type="Rhea" id="RHEA:19709"/>
        <dbReference type="ChEBI" id="CHEBI:57287"/>
        <dbReference type="ChEBI" id="CHEBI:57970"/>
        <dbReference type="ChEBI" id="CHEBI:58342"/>
        <dbReference type="ChEBI" id="CHEBI:58608"/>
        <dbReference type="EC" id="2.3.1.51"/>
    </reaction>
</comment>
<dbReference type="OrthoDB" id="9803035at2"/>
<sequence length="192" mass="21989">MLFYKICYFIGNIIFRVVFRFKVTGKNNIPKEGRVVICANHTSNFDPLILALALPRQVHYMAKKELFNNAFLKWLFTSLGAFPVDREAADLSAIRTSVKILQNEKMLGIFPEGTRVYEENLELAKPGVGLITIKGKAPVVPVFMSSKYKPFSKVNITIGEPINFHEYYNQKLTKEDYKTISQKILKSIYSLK</sequence>
<dbReference type="EMBL" id="FQXR01000007">
    <property type="protein sequence ID" value="SHI00759.1"/>
    <property type="molecule type" value="Genomic_DNA"/>
</dbReference>
<dbReference type="AlphaFoldDB" id="A0A1M5XLY6"/>
<dbReference type="GO" id="GO:0006654">
    <property type="term" value="P:phosphatidic acid biosynthetic process"/>
    <property type="evidence" value="ECO:0007669"/>
    <property type="project" value="TreeGrafter"/>
</dbReference>
<gene>
    <name evidence="6" type="ORF">SAMN02745180_01739</name>
</gene>
<dbReference type="RefSeq" id="WP_072744405.1">
    <property type="nucleotide sequence ID" value="NZ_FQXR01000007.1"/>
</dbReference>
<keyword evidence="7" id="KW-1185">Reference proteome</keyword>
<keyword evidence="4" id="KW-0444">Lipid biosynthesis</keyword>
<dbReference type="SUPFAM" id="SSF69593">
    <property type="entry name" value="Glycerol-3-phosphate (1)-acyltransferase"/>
    <property type="match status" value="1"/>
</dbReference>
<keyword evidence="3 4" id="KW-0012">Acyltransferase</keyword>
<comment type="domain">
    <text evidence="4">The HXXXXD motif is essential for acyltransferase activity and may constitute the binding site for the phosphate moiety of the glycerol-3-phosphate.</text>
</comment>
<evidence type="ECO:0000313" key="7">
    <source>
        <dbReference type="Proteomes" id="UP000184389"/>
    </source>
</evidence>
<evidence type="ECO:0000256" key="4">
    <source>
        <dbReference type="RuleBase" id="RU361267"/>
    </source>
</evidence>
<dbReference type="InterPro" id="IPR004552">
    <property type="entry name" value="AGP_acyltrans"/>
</dbReference>
<evidence type="ECO:0000256" key="1">
    <source>
        <dbReference type="ARBA" id="ARBA00008655"/>
    </source>
</evidence>
<protein>
    <recommendedName>
        <fullName evidence="4">1-acyl-sn-glycerol-3-phosphate acyltransferase</fullName>
        <ecNumber evidence="4">2.3.1.51</ecNumber>
    </recommendedName>
</protein>
<dbReference type="InterPro" id="IPR002123">
    <property type="entry name" value="Plipid/glycerol_acylTrfase"/>
</dbReference>
<keyword evidence="2 4" id="KW-0808">Transferase</keyword>
<keyword evidence="4" id="KW-0443">Lipid metabolism</keyword>
<proteinExistence type="inferred from homology"/>
<dbReference type="Pfam" id="PF01553">
    <property type="entry name" value="Acyltransferase"/>
    <property type="match status" value="1"/>
</dbReference>
<dbReference type="GO" id="GO:0016020">
    <property type="term" value="C:membrane"/>
    <property type="evidence" value="ECO:0007669"/>
    <property type="project" value="InterPro"/>
</dbReference>
<name>A0A1M5XLY6_9FIRM</name>
<comment type="similarity">
    <text evidence="1 4">Belongs to the 1-acyl-sn-glycerol-3-phosphate acyltransferase family.</text>
</comment>
<dbReference type="PANTHER" id="PTHR10434">
    <property type="entry name" value="1-ACYL-SN-GLYCEROL-3-PHOSPHATE ACYLTRANSFERASE"/>
    <property type="match status" value="1"/>
</dbReference>
<evidence type="ECO:0000259" key="5">
    <source>
        <dbReference type="SMART" id="SM00563"/>
    </source>
</evidence>
<evidence type="ECO:0000256" key="2">
    <source>
        <dbReference type="ARBA" id="ARBA00022679"/>
    </source>
</evidence>
<dbReference type="Proteomes" id="UP000184389">
    <property type="component" value="Unassembled WGS sequence"/>
</dbReference>
<feature type="domain" description="Phospholipid/glycerol acyltransferase" evidence="5">
    <location>
        <begin position="35"/>
        <end position="147"/>
    </location>
</feature>
<keyword evidence="4" id="KW-0594">Phospholipid biosynthesis</keyword>
<dbReference type="CDD" id="cd07989">
    <property type="entry name" value="LPLAT_AGPAT-like"/>
    <property type="match status" value="1"/>
</dbReference>
<dbReference type="SMART" id="SM00563">
    <property type="entry name" value="PlsC"/>
    <property type="match status" value="1"/>
</dbReference>
<evidence type="ECO:0000313" key="6">
    <source>
        <dbReference type="EMBL" id="SHI00759.1"/>
    </source>
</evidence>
<dbReference type="PANTHER" id="PTHR10434:SF11">
    <property type="entry name" value="1-ACYL-SN-GLYCEROL-3-PHOSPHATE ACYLTRANSFERASE"/>
    <property type="match status" value="1"/>
</dbReference>
<dbReference type="EC" id="2.3.1.51" evidence="4"/>
<dbReference type="GO" id="GO:0003841">
    <property type="term" value="F:1-acylglycerol-3-phosphate O-acyltransferase activity"/>
    <property type="evidence" value="ECO:0007669"/>
    <property type="project" value="UniProtKB-UniRule"/>
</dbReference>
<evidence type="ECO:0000256" key="3">
    <source>
        <dbReference type="ARBA" id="ARBA00023315"/>
    </source>
</evidence>
<reference evidence="6 7" key="1">
    <citation type="submission" date="2016-11" db="EMBL/GenBank/DDBJ databases">
        <authorList>
            <person name="Jaros S."/>
            <person name="Januszkiewicz K."/>
            <person name="Wedrychowicz H."/>
        </authorList>
    </citation>
    <scope>NUCLEOTIDE SEQUENCE [LARGE SCALE GENOMIC DNA]</scope>
    <source>
        <strain evidence="6 7">DSM 13106</strain>
    </source>
</reference>
<dbReference type="NCBIfam" id="TIGR00530">
    <property type="entry name" value="AGP_acyltrn"/>
    <property type="match status" value="1"/>
</dbReference>
<organism evidence="6 7">
    <name type="scientific">Sporanaerobacter acetigenes DSM 13106</name>
    <dbReference type="NCBI Taxonomy" id="1123281"/>
    <lineage>
        <taxon>Bacteria</taxon>
        <taxon>Bacillati</taxon>
        <taxon>Bacillota</taxon>
        <taxon>Tissierellia</taxon>
        <taxon>Tissierellales</taxon>
        <taxon>Sporanaerobacteraceae</taxon>
        <taxon>Sporanaerobacter</taxon>
    </lineage>
</organism>
<keyword evidence="4" id="KW-1208">Phospholipid metabolism</keyword>
<dbReference type="STRING" id="1123281.SAMN02745180_01739"/>
<accession>A0A1M5XLY6</accession>